<gene>
    <name evidence="2" type="ORF">JI739_20160</name>
</gene>
<dbReference type="SUPFAM" id="SSF53092">
    <property type="entry name" value="Creatinase/prolidase N-terminal domain"/>
    <property type="match status" value="1"/>
</dbReference>
<organism evidence="2 3">
    <name type="scientific">Ramlibacter aurantiacus</name>
    <dbReference type="NCBI Taxonomy" id="2801330"/>
    <lineage>
        <taxon>Bacteria</taxon>
        <taxon>Pseudomonadati</taxon>
        <taxon>Pseudomonadota</taxon>
        <taxon>Betaproteobacteria</taxon>
        <taxon>Burkholderiales</taxon>
        <taxon>Comamonadaceae</taxon>
        <taxon>Ramlibacter</taxon>
    </lineage>
</organism>
<keyword evidence="3" id="KW-1185">Reference proteome</keyword>
<dbReference type="InterPro" id="IPR029149">
    <property type="entry name" value="Creatin/AminoP/Spt16_N"/>
</dbReference>
<feature type="domain" description="Creatinase N-terminal" evidence="1">
    <location>
        <begin position="21"/>
        <end position="155"/>
    </location>
</feature>
<accession>A0A937D3H1</accession>
<dbReference type="EMBL" id="JAEQNA010000009">
    <property type="protein sequence ID" value="MBL0422659.1"/>
    <property type="molecule type" value="Genomic_DNA"/>
</dbReference>
<name>A0A937D3H1_9BURK</name>
<keyword evidence="2" id="KW-0378">Hydrolase</keyword>
<dbReference type="AlphaFoldDB" id="A0A937D3H1"/>
<evidence type="ECO:0000313" key="2">
    <source>
        <dbReference type="EMBL" id="MBL0422659.1"/>
    </source>
</evidence>
<evidence type="ECO:0000313" key="3">
    <source>
        <dbReference type="Proteomes" id="UP000613011"/>
    </source>
</evidence>
<reference evidence="2" key="1">
    <citation type="submission" date="2021-01" db="EMBL/GenBank/DDBJ databases">
        <title>Ramlibacter sp. strain AW1 16S ribosomal RNA gene Genome sequencing and assembly.</title>
        <authorList>
            <person name="Kang M."/>
        </authorList>
    </citation>
    <scope>NUCLEOTIDE SEQUENCE</scope>
    <source>
        <strain evidence="2">AW1</strain>
    </source>
</reference>
<proteinExistence type="predicted"/>
<dbReference type="RefSeq" id="WP_201685782.1">
    <property type="nucleotide sequence ID" value="NZ_JAEQNA010000009.1"/>
</dbReference>
<evidence type="ECO:0000259" key="1">
    <source>
        <dbReference type="Pfam" id="PF01321"/>
    </source>
</evidence>
<dbReference type="Gene3D" id="3.40.350.10">
    <property type="entry name" value="Creatinase/prolidase N-terminal domain"/>
    <property type="match status" value="1"/>
</dbReference>
<dbReference type="Pfam" id="PF01321">
    <property type="entry name" value="Creatinase_N"/>
    <property type="match status" value="1"/>
</dbReference>
<keyword evidence="2" id="KW-0031">Aminopeptidase</keyword>
<sequence length="363" mass="38808">MRRGLMKWLPEEMPAEVLDGRVQRLQAVMREDGLHAVLAYTSFARPAAVHWLTHFTPYWSEALCIVPREGHPVLLAALTPRVHAWMREVSHVGELVSAPKLGPAAARWLAEHLPADARFGVISPDALPWALSEPLHDAFGARRLVDATESFRRVRQPADEAERGLARRAASIARAAIDAVPPGARDTCALAAAADGSARRAGAEEVLLRVAPDLRRSDALLRLEGERALAATHAVELSVAYKGVWVRLARSFARGDAPPAWAAAQDWFDRAAATPASLRALAEGRLAPPAGHAIRWTLEACTGLQPLSVVAAGEAGQVVGAASLPTGTLCVLSASSEAGGQHWVGGCALAILPEGLRRLDRFH</sequence>
<comment type="caution">
    <text evidence="2">The sequence shown here is derived from an EMBL/GenBank/DDBJ whole genome shotgun (WGS) entry which is preliminary data.</text>
</comment>
<dbReference type="InterPro" id="IPR000587">
    <property type="entry name" value="Creatinase_N"/>
</dbReference>
<dbReference type="GO" id="GO:0004177">
    <property type="term" value="F:aminopeptidase activity"/>
    <property type="evidence" value="ECO:0007669"/>
    <property type="project" value="UniProtKB-KW"/>
</dbReference>
<protein>
    <submittedName>
        <fullName evidence="2">Aminopeptidase P family N-terminal domain-containing protein</fullName>
    </submittedName>
</protein>
<keyword evidence="2" id="KW-0645">Protease</keyword>
<dbReference type="Proteomes" id="UP000613011">
    <property type="component" value="Unassembled WGS sequence"/>
</dbReference>